<dbReference type="InterPro" id="IPR036010">
    <property type="entry name" value="2Fe-2S_ferredoxin-like_sf"/>
</dbReference>
<evidence type="ECO:0000313" key="5">
    <source>
        <dbReference type="Proteomes" id="UP000619118"/>
    </source>
</evidence>
<keyword evidence="2" id="KW-1133">Transmembrane helix</keyword>
<accession>A0ABQ2RB49</accession>
<sequence length="356" mass="39997">MIRWQQLHKWLGLLIGLQLLLWIVTGLLLNMIPSVWFSASMHQQQSASAQATPISLQITVSINDVVRLSHLPLSDIELITILARPAYQLTQVNGQQVFVWADTLQTTTKHQQVLSRVSLTDLQIHQIARASYRGDAKLAPAKALKHDNTMPVGTLMITANDEVDTRIYVNRHSGSVIAHQNNRSDYQQWLLMLHFMDYNSENGVSFNHFWTQIIAVLSLIFIISGIRLLVYQLHQGHFWPIKKRPVTINLYESQQLIAQISAHSGCMLDNINKHANAQQAKGLITECGGGGQCGQCVVLYLSTPPSACEYDIAKLSKRKLALGYRLSCQHIISNADLGLSPQQVSQWYENTSDVNQ</sequence>
<keyword evidence="2" id="KW-0812">Transmembrane</keyword>
<dbReference type="PANTHER" id="PTHR34219:SF3">
    <property type="entry name" value="BLL7967 PROTEIN"/>
    <property type="match status" value="1"/>
</dbReference>
<evidence type="ECO:0000259" key="3">
    <source>
        <dbReference type="Pfam" id="PF00111"/>
    </source>
</evidence>
<comment type="caution">
    <text evidence="4">The sequence shown here is derived from an EMBL/GenBank/DDBJ whole genome shotgun (WGS) entry which is preliminary data.</text>
</comment>
<name>A0ABQ2RB49_9GAMM</name>
<dbReference type="InterPro" id="IPR001041">
    <property type="entry name" value="2Fe-2S_ferredoxin-type"/>
</dbReference>
<dbReference type="EMBL" id="BMQX01000016">
    <property type="protein sequence ID" value="GGQ23038.1"/>
    <property type="molecule type" value="Genomic_DNA"/>
</dbReference>
<dbReference type="PANTHER" id="PTHR34219">
    <property type="entry name" value="IRON-REGULATED INNER MEMBRANE PROTEIN-RELATED"/>
    <property type="match status" value="1"/>
</dbReference>
<organism evidence="4 5">
    <name type="scientific">Shewanella litoralis</name>
    <dbReference type="NCBI Taxonomy" id="2282700"/>
    <lineage>
        <taxon>Bacteria</taxon>
        <taxon>Pseudomonadati</taxon>
        <taxon>Pseudomonadota</taxon>
        <taxon>Gammaproteobacteria</taxon>
        <taxon>Alteromonadales</taxon>
        <taxon>Shewanellaceae</taxon>
        <taxon>Shewanella</taxon>
    </lineage>
</organism>
<evidence type="ECO:0000313" key="4">
    <source>
        <dbReference type="EMBL" id="GGQ23038.1"/>
    </source>
</evidence>
<feature type="transmembrane region" description="Helical" evidence="2">
    <location>
        <begin position="209"/>
        <end position="230"/>
    </location>
</feature>
<dbReference type="InterPro" id="IPR005625">
    <property type="entry name" value="PepSY-ass_TM"/>
</dbReference>
<dbReference type="Proteomes" id="UP000619118">
    <property type="component" value="Unassembled WGS sequence"/>
</dbReference>
<evidence type="ECO:0000256" key="1">
    <source>
        <dbReference type="ARBA" id="ARBA00023075"/>
    </source>
</evidence>
<evidence type="ECO:0000256" key="2">
    <source>
        <dbReference type="SAM" id="Phobius"/>
    </source>
</evidence>
<dbReference type="RefSeq" id="WP_160054496.1">
    <property type="nucleotide sequence ID" value="NZ_BMQX01000016.1"/>
</dbReference>
<keyword evidence="5" id="KW-1185">Reference proteome</keyword>
<reference evidence="5" key="1">
    <citation type="journal article" date="2019" name="Int. J. Syst. Evol. Microbiol.">
        <title>The Global Catalogue of Microorganisms (GCM) 10K type strain sequencing project: providing services to taxonomists for standard genome sequencing and annotation.</title>
        <authorList>
            <consortium name="The Broad Institute Genomics Platform"/>
            <consortium name="The Broad Institute Genome Sequencing Center for Infectious Disease"/>
            <person name="Wu L."/>
            <person name="Ma J."/>
        </authorList>
    </citation>
    <scope>NUCLEOTIDE SEQUENCE [LARGE SCALE GENOMIC DNA]</scope>
    <source>
        <strain evidence="5">JCM 32306</strain>
    </source>
</reference>
<keyword evidence="2" id="KW-0472">Membrane</keyword>
<dbReference type="Pfam" id="PF03929">
    <property type="entry name" value="PepSY_TM"/>
    <property type="match status" value="1"/>
</dbReference>
<dbReference type="Pfam" id="PF00111">
    <property type="entry name" value="Fer2"/>
    <property type="match status" value="1"/>
</dbReference>
<protein>
    <recommendedName>
        <fullName evidence="3">2Fe-2S ferredoxin-type domain-containing protein</fullName>
    </recommendedName>
</protein>
<dbReference type="InterPro" id="IPR012675">
    <property type="entry name" value="Beta-grasp_dom_sf"/>
</dbReference>
<dbReference type="SUPFAM" id="SSF54292">
    <property type="entry name" value="2Fe-2S ferredoxin-like"/>
    <property type="match status" value="1"/>
</dbReference>
<gene>
    <name evidence="4" type="ORF">GCM10009411_23890</name>
</gene>
<dbReference type="Gene3D" id="3.10.20.30">
    <property type="match status" value="1"/>
</dbReference>
<keyword evidence="1" id="KW-0830">Ubiquinone</keyword>
<proteinExistence type="predicted"/>
<feature type="domain" description="2Fe-2S ferredoxin-type" evidence="3">
    <location>
        <begin position="275"/>
        <end position="331"/>
    </location>
</feature>